<name>A0A3A2ZBH9_9EURO</name>
<gene>
    <name evidence="1" type="ORF">PHISCL_09017</name>
</gene>
<accession>A0A3A2ZBH9</accession>
<evidence type="ECO:0000313" key="2">
    <source>
        <dbReference type="Proteomes" id="UP000266188"/>
    </source>
</evidence>
<keyword evidence="2" id="KW-1185">Reference proteome</keyword>
<organism evidence="1 2">
    <name type="scientific">Aspergillus sclerotialis</name>
    <dbReference type="NCBI Taxonomy" id="2070753"/>
    <lineage>
        <taxon>Eukaryota</taxon>
        <taxon>Fungi</taxon>
        <taxon>Dikarya</taxon>
        <taxon>Ascomycota</taxon>
        <taxon>Pezizomycotina</taxon>
        <taxon>Eurotiomycetes</taxon>
        <taxon>Eurotiomycetidae</taxon>
        <taxon>Eurotiales</taxon>
        <taxon>Aspergillaceae</taxon>
        <taxon>Aspergillus</taxon>
        <taxon>Aspergillus subgen. Polypaecilum</taxon>
    </lineage>
</organism>
<comment type="caution">
    <text evidence="1">The sequence shown here is derived from an EMBL/GenBank/DDBJ whole genome shotgun (WGS) entry which is preliminary data.</text>
</comment>
<evidence type="ECO:0000313" key="1">
    <source>
        <dbReference type="EMBL" id="RJE18647.1"/>
    </source>
</evidence>
<proteinExistence type="predicted"/>
<dbReference type="AlphaFoldDB" id="A0A3A2ZBH9"/>
<dbReference type="OrthoDB" id="5421702at2759"/>
<protein>
    <submittedName>
        <fullName evidence="1">Uncharacterized protein</fullName>
    </submittedName>
</protein>
<sequence length="208" mass="23571">MLRACIKGKQSIKQSSQSTSGILALKSYYQFFLPSLGSSPACDIHTLLIPTYQSWRRPYISVNHTRYTEVKTGSEHLYIQHGKQASYWTLFITTTANAFTTTPLSRGLPTYDGVEIPPAISLLYLLSDPKVRRQSDELRLQEILTRATTYIDPVLVSFDNGWDDLNTKGFELVQFATGRTSKFYTPHGAWIHDNNEKDDQTILDDGNI</sequence>
<dbReference type="EMBL" id="MVGC01000516">
    <property type="protein sequence ID" value="RJE18647.1"/>
    <property type="molecule type" value="Genomic_DNA"/>
</dbReference>
<reference evidence="2" key="1">
    <citation type="submission" date="2017-02" db="EMBL/GenBank/DDBJ databases">
        <authorList>
            <person name="Tafer H."/>
            <person name="Lopandic K."/>
        </authorList>
    </citation>
    <scope>NUCLEOTIDE SEQUENCE [LARGE SCALE GENOMIC DNA]</scope>
    <source>
        <strain evidence="2">CBS 366.77</strain>
    </source>
</reference>
<dbReference type="Proteomes" id="UP000266188">
    <property type="component" value="Unassembled WGS sequence"/>
</dbReference>